<dbReference type="Proteomes" id="UP001303902">
    <property type="component" value="Chromosome"/>
</dbReference>
<dbReference type="EMBL" id="CP129118">
    <property type="protein sequence ID" value="WOV87896.1"/>
    <property type="molecule type" value="Genomic_DNA"/>
</dbReference>
<dbReference type="PROSITE" id="PS51257">
    <property type="entry name" value="PROKAR_LIPOPROTEIN"/>
    <property type="match status" value="1"/>
</dbReference>
<keyword evidence="1" id="KW-0732">Signal</keyword>
<name>A0ABZ0L8P3_9BACL</name>
<reference evidence="2 3" key="1">
    <citation type="submission" date="2023-06" db="EMBL/GenBank/DDBJ databases">
        <title>Sporosarcina sp. nov., isolated from Korean tranditional fermented seafood 'Jeotgal'.</title>
        <authorList>
            <person name="Yang A.I."/>
            <person name="Shin N.-R."/>
        </authorList>
    </citation>
    <scope>NUCLEOTIDE SEQUENCE [LARGE SCALE GENOMIC DNA]</scope>
    <source>
        <strain evidence="2 3">T2O-4</strain>
    </source>
</reference>
<evidence type="ECO:0000313" key="3">
    <source>
        <dbReference type="Proteomes" id="UP001303902"/>
    </source>
</evidence>
<evidence type="ECO:0000313" key="2">
    <source>
        <dbReference type="EMBL" id="WOV87896.1"/>
    </source>
</evidence>
<dbReference type="RefSeq" id="WP_317968428.1">
    <property type="nucleotide sequence ID" value="NZ_CP129118.1"/>
</dbReference>
<protein>
    <submittedName>
        <fullName evidence="2">Uncharacterized protein</fullName>
    </submittedName>
</protein>
<evidence type="ECO:0000256" key="1">
    <source>
        <dbReference type="SAM" id="SignalP"/>
    </source>
</evidence>
<feature type="signal peptide" evidence="1">
    <location>
        <begin position="1"/>
        <end position="24"/>
    </location>
</feature>
<accession>A0ABZ0L8P3</accession>
<proteinExistence type="predicted"/>
<feature type="chain" id="PRO_5046645222" evidence="1">
    <location>
        <begin position="25"/>
        <end position="131"/>
    </location>
</feature>
<sequence>MKSRIGIVLTFIILAILSGCSANAVIRVGTPVHTSGNEGIEFHKEITDSKSIEAVRGIIDNVEEIEKPQDLNKEHETFFSLDRPKEGIAELWLYVYYQDDGSSILYKDGAETYFALSKQETTKLRNIIDLD</sequence>
<keyword evidence="3" id="KW-1185">Reference proteome</keyword>
<gene>
    <name evidence="2" type="ORF">QWT69_01895</name>
</gene>
<organism evidence="2 3">
    <name type="scientific">Sporosarcina oncorhynchi</name>
    <dbReference type="NCBI Taxonomy" id="3056444"/>
    <lineage>
        <taxon>Bacteria</taxon>
        <taxon>Bacillati</taxon>
        <taxon>Bacillota</taxon>
        <taxon>Bacilli</taxon>
        <taxon>Bacillales</taxon>
        <taxon>Caryophanaceae</taxon>
        <taxon>Sporosarcina</taxon>
    </lineage>
</organism>